<dbReference type="AlphaFoldDB" id="A0A5P9CK33"/>
<keyword evidence="1" id="KW-0732">Signal</keyword>
<evidence type="ECO:0000313" key="2">
    <source>
        <dbReference type="EMBL" id="QFT26057.1"/>
    </source>
</evidence>
<dbReference type="OrthoDB" id="5876808at2"/>
<dbReference type="RefSeq" id="WP_152430253.1">
    <property type="nucleotide sequence ID" value="NZ_CBCSDK010000002.1"/>
</dbReference>
<gene>
    <name evidence="2" type="ORF">FIV01_06435</name>
</gene>
<dbReference type="Proteomes" id="UP000326936">
    <property type="component" value="Chromosome"/>
</dbReference>
<organism evidence="2 3">
    <name type="scientific">Vibrio aquimaris</name>
    <dbReference type="NCBI Taxonomy" id="2587862"/>
    <lineage>
        <taxon>Bacteria</taxon>
        <taxon>Pseudomonadati</taxon>
        <taxon>Pseudomonadota</taxon>
        <taxon>Gammaproteobacteria</taxon>
        <taxon>Vibrionales</taxon>
        <taxon>Vibrionaceae</taxon>
        <taxon>Vibrio</taxon>
    </lineage>
</organism>
<evidence type="ECO:0000313" key="3">
    <source>
        <dbReference type="Proteomes" id="UP000326936"/>
    </source>
</evidence>
<reference evidence="2 3" key="1">
    <citation type="submission" date="2019-10" db="EMBL/GenBank/DDBJ databases">
        <title>Complete genome sequence of Vibrio sp. strain THAF100, isolated from non-filtered water from the water column of tank 6 of a marine aquarium containing stony-coral fragments. Water maintained at 26 degree C.</title>
        <authorList>
            <person name="Ruckert C."/>
            <person name="Franco A."/>
            <person name="Kalinowski J."/>
            <person name="Glaeser S."/>
        </authorList>
    </citation>
    <scope>NUCLEOTIDE SEQUENCE [LARGE SCALE GENOMIC DNA]</scope>
    <source>
        <strain evidence="2 3">THAF100</strain>
    </source>
</reference>
<keyword evidence="3" id="KW-1185">Reference proteome</keyword>
<evidence type="ECO:0000256" key="1">
    <source>
        <dbReference type="SAM" id="SignalP"/>
    </source>
</evidence>
<sequence precursor="true">MNKIICSVSIITGMLVGGLSAYTSSPTMNRSFESKTEIIVPTRQGSENIGLLTQLNFKRSGQYEMYFLTDDLIGFNVSGQYGFSSNGLSLMPSSAERVIPHGKELSIIETMFSQHGMHSMEDLKIIRLDDDNTILVAPRYSYLYSSVYI</sequence>
<feature type="signal peptide" evidence="1">
    <location>
        <begin position="1"/>
        <end position="21"/>
    </location>
</feature>
<dbReference type="EMBL" id="CP045350">
    <property type="protein sequence ID" value="QFT26057.1"/>
    <property type="molecule type" value="Genomic_DNA"/>
</dbReference>
<dbReference type="KEGG" id="vaq:FIV01_06435"/>
<proteinExistence type="predicted"/>
<feature type="chain" id="PRO_5024842831" evidence="1">
    <location>
        <begin position="22"/>
        <end position="149"/>
    </location>
</feature>
<protein>
    <submittedName>
        <fullName evidence="2">Uncharacterized protein</fullName>
    </submittedName>
</protein>
<accession>A0A5P9CK33</accession>
<name>A0A5P9CK33_9VIBR</name>